<reference evidence="1" key="1">
    <citation type="submission" date="2019-05" db="EMBL/GenBank/DDBJ databases">
        <authorList>
            <consortium name="Pathogen Informatics"/>
        </authorList>
    </citation>
    <scope>NUCLEOTIDE SEQUENCE [LARGE SCALE GENOMIC DNA]</scope>
    <source>
        <strain evidence="1">NCTC12965</strain>
    </source>
</reference>
<dbReference type="EMBL" id="CABEEZ010000154">
    <property type="protein sequence ID" value="VTR58858.1"/>
    <property type="molecule type" value="Genomic_DNA"/>
</dbReference>
<gene>
    <name evidence="1" type="ORF">NCTC12965_07837</name>
</gene>
<accession>A0A4V6KVQ3</accession>
<organism evidence="1">
    <name type="scientific">Serratia fonticola</name>
    <dbReference type="NCBI Taxonomy" id="47917"/>
    <lineage>
        <taxon>Bacteria</taxon>
        <taxon>Pseudomonadati</taxon>
        <taxon>Pseudomonadota</taxon>
        <taxon>Gammaproteobacteria</taxon>
        <taxon>Enterobacterales</taxon>
        <taxon>Yersiniaceae</taxon>
        <taxon>Serratia</taxon>
    </lineage>
</organism>
<name>A0A4V6KVQ3_SERFO</name>
<dbReference type="AlphaFoldDB" id="A0A4V6KVQ3"/>
<sequence>MKFSEQEIKPVWDEVARLIGDSVMQLRHRGEELSVESLSKQLAQHLAESHDIEAAHPDRCGDQHAERGKVNRQPKWLAIL</sequence>
<evidence type="ECO:0000313" key="1">
    <source>
        <dbReference type="EMBL" id="VTR58858.1"/>
    </source>
</evidence>
<protein>
    <submittedName>
        <fullName evidence="1">Uncharacterized protein</fullName>
    </submittedName>
</protein>
<proteinExistence type="predicted"/>